<comment type="caution">
    <text evidence="3">The sequence shown here is derived from an EMBL/GenBank/DDBJ whole genome shotgun (WGS) entry which is preliminary data.</text>
</comment>
<reference evidence="3 4" key="1">
    <citation type="submission" date="2013-01" db="EMBL/GenBank/DDBJ databases">
        <title>Whole genome shotgun sequence of Gordonia soli NBRC 108243.</title>
        <authorList>
            <person name="Isaki-Nakamura S."/>
            <person name="Hosoyama A."/>
            <person name="Tsuchikane K."/>
            <person name="Ando Y."/>
            <person name="Baba S."/>
            <person name="Ohji S."/>
            <person name="Hamada M."/>
            <person name="Tamura T."/>
            <person name="Yamazoe A."/>
            <person name="Yamazaki S."/>
            <person name="Fujita N."/>
        </authorList>
    </citation>
    <scope>NUCLEOTIDE SEQUENCE [LARGE SCALE GENOMIC DNA]</scope>
    <source>
        <strain evidence="3 4">NBRC 108243</strain>
    </source>
</reference>
<evidence type="ECO:0000256" key="1">
    <source>
        <dbReference type="SAM" id="MobiDB-lite"/>
    </source>
</evidence>
<dbReference type="AlphaFoldDB" id="M0QIR6"/>
<sequence>MANGFPPQGAQSFRPGEHHRPAQSRIAGHPFGTPQPQYPQAQYPQAQYPQPSRPPAPRGPEPLPRSVRSSLITFGVGAILLIAAMIASLLAPLSTSGSASLPAEVVARSRLLAAQDTLAHAPARHYTGTVSTPKRRADIDITLSNEGDGSGTVKFPLGEFQYLSAAGTSLLKGSAVGWVGLGFDPKLASGFADRWTRITPDLLGIDLGTDLAPRRLAGRLDAGYLAGNGDVALGEPVDHGGVTAVPATSGGWKTLLVPNATPDTGGASTIPASTESDSDDEDPIDVEDLGPGPRGSDEVGHVEATDIGENDDTSIDLDVGAANRPDVYAPLPAMLGAASANPADSAVTLSANGNGVLAPCTASGCVLTYTLSNQVAAGSKVTITSVTAVVQVTMSVDGAQVANCTQQVTMAPNGTGPPVICSATYTVRPGNHQVLARVVSTVRLDAKVLREATETVTRNSKLPPDEIQRYIPNPAVSDRLSWQRQQRHLKDHPDWKKQPSRKGFVLSQEDAQKVLAAYRSGDARIIGLKSPRNEPVVEVPSVTGFDNNRREGRLDVPTHRFWIKGSKSPSVVPVSPDWPR</sequence>
<gene>
    <name evidence="3" type="ORF">GS4_15_00830</name>
</gene>
<name>M0QIR6_9ACTN</name>
<proteinExistence type="predicted"/>
<keyword evidence="2" id="KW-0812">Transmembrane</keyword>
<feature type="region of interest" description="Disordered" evidence="1">
    <location>
        <begin position="260"/>
        <end position="313"/>
    </location>
</feature>
<keyword evidence="2" id="KW-1133">Transmembrane helix</keyword>
<feature type="compositionally biased region" description="Basic and acidic residues" evidence="1">
    <location>
        <begin position="295"/>
        <end position="304"/>
    </location>
</feature>
<feature type="compositionally biased region" description="Pro residues" evidence="1">
    <location>
        <begin position="51"/>
        <end position="63"/>
    </location>
</feature>
<organism evidence="3 4">
    <name type="scientific">Gordonia soli NBRC 108243</name>
    <dbReference type="NCBI Taxonomy" id="1223545"/>
    <lineage>
        <taxon>Bacteria</taxon>
        <taxon>Bacillati</taxon>
        <taxon>Actinomycetota</taxon>
        <taxon>Actinomycetes</taxon>
        <taxon>Mycobacteriales</taxon>
        <taxon>Gordoniaceae</taxon>
        <taxon>Gordonia</taxon>
    </lineage>
</organism>
<dbReference type="eggNOG" id="ENOG5030U2V">
    <property type="taxonomic scope" value="Bacteria"/>
</dbReference>
<keyword evidence="4" id="KW-1185">Reference proteome</keyword>
<keyword evidence="2" id="KW-0472">Membrane</keyword>
<dbReference type="Proteomes" id="UP000011666">
    <property type="component" value="Unassembled WGS sequence"/>
</dbReference>
<evidence type="ECO:0000313" key="4">
    <source>
        <dbReference type="Proteomes" id="UP000011666"/>
    </source>
</evidence>
<feature type="compositionally biased region" description="Acidic residues" evidence="1">
    <location>
        <begin position="276"/>
        <end position="288"/>
    </location>
</feature>
<accession>M0QIR6</accession>
<protein>
    <submittedName>
        <fullName evidence="3">Uncharacterized protein</fullName>
    </submittedName>
</protein>
<evidence type="ECO:0000256" key="2">
    <source>
        <dbReference type="SAM" id="Phobius"/>
    </source>
</evidence>
<dbReference type="EMBL" id="BANX01000015">
    <property type="protein sequence ID" value="GAC68433.1"/>
    <property type="molecule type" value="Genomic_DNA"/>
</dbReference>
<feature type="region of interest" description="Disordered" evidence="1">
    <location>
        <begin position="1"/>
        <end position="64"/>
    </location>
</feature>
<evidence type="ECO:0000313" key="3">
    <source>
        <dbReference type="EMBL" id="GAC68433.1"/>
    </source>
</evidence>
<feature type="compositionally biased region" description="Low complexity" evidence="1">
    <location>
        <begin position="34"/>
        <end position="50"/>
    </location>
</feature>
<dbReference type="STRING" id="1223545.GS4_15_00830"/>
<feature type="transmembrane region" description="Helical" evidence="2">
    <location>
        <begin position="71"/>
        <end position="91"/>
    </location>
</feature>